<reference evidence="3" key="1">
    <citation type="journal article" date="2017" name="Nat. Commun.">
        <title>The asparagus genome sheds light on the origin and evolution of a young Y chromosome.</title>
        <authorList>
            <person name="Harkess A."/>
            <person name="Zhou J."/>
            <person name="Xu C."/>
            <person name="Bowers J.E."/>
            <person name="Van der Hulst R."/>
            <person name="Ayyampalayam S."/>
            <person name="Mercati F."/>
            <person name="Riccardi P."/>
            <person name="McKain M.R."/>
            <person name="Kakrana A."/>
            <person name="Tang H."/>
            <person name="Ray J."/>
            <person name="Groenendijk J."/>
            <person name="Arikit S."/>
            <person name="Mathioni S.M."/>
            <person name="Nakano M."/>
            <person name="Shan H."/>
            <person name="Telgmann-Rauber A."/>
            <person name="Kanno A."/>
            <person name="Yue Z."/>
            <person name="Chen H."/>
            <person name="Li W."/>
            <person name="Chen Y."/>
            <person name="Xu X."/>
            <person name="Zhang Y."/>
            <person name="Luo S."/>
            <person name="Chen H."/>
            <person name="Gao J."/>
            <person name="Mao Z."/>
            <person name="Pires J.C."/>
            <person name="Luo M."/>
            <person name="Kudrna D."/>
            <person name="Wing R.A."/>
            <person name="Meyers B.C."/>
            <person name="Yi K."/>
            <person name="Kong H."/>
            <person name="Lavrijsen P."/>
            <person name="Sunseri F."/>
            <person name="Falavigna A."/>
            <person name="Ye Y."/>
            <person name="Leebens-Mack J.H."/>
            <person name="Chen G."/>
        </authorList>
    </citation>
    <scope>NUCLEOTIDE SEQUENCE [LARGE SCALE GENOMIC DNA]</scope>
    <source>
        <strain evidence="3">cv. DH0086</strain>
    </source>
</reference>
<evidence type="ECO:0000313" key="3">
    <source>
        <dbReference type="Proteomes" id="UP000243459"/>
    </source>
</evidence>
<sequence>MRRRGRADILGFLCWRGGRPAPGRTGTLVARFALVDVEPALPRRPRWWPASVNLRLVNFSGGGADRRLGEEDEAVGHVPPPPSVRPTRTRSTRTTRRRLRRRGRRGRRAPADAWSASLGDGGVRRRGLSRAAAAMGARDDVLGSFHSGRRGGVFFGSGRGGEGRGGEGRGR</sequence>
<evidence type="ECO:0000313" key="2">
    <source>
        <dbReference type="EMBL" id="ONK70964.1"/>
    </source>
</evidence>
<feature type="region of interest" description="Disordered" evidence="1">
    <location>
        <begin position="67"/>
        <end position="116"/>
    </location>
</feature>
<protein>
    <submittedName>
        <fullName evidence="2">Uncharacterized protein</fullName>
    </submittedName>
</protein>
<dbReference type="EMBL" id="CM007384">
    <property type="protein sequence ID" value="ONK70964.1"/>
    <property type="molecule type" value="Genomic_DNA"/>
</dbReference>
<feature type="compositionally biased region" description="Basic residues" evidence="1">
    <location>
        <begin position="87"/>
        <end position="108"/>
    </location>
</feature>
<dbReference type="Gramene" id="ONK70964">
    <property type="protein sequence ID" value="ONK70964"/>
    <property type="gene ID" value="A4U43_C04F3320"/>
</dbReference>
<evidence type="ECO:0000256" key="1">
    <source>
        <dbReference type="SAM" id="MobiDB-lite"/>
    </source>
</evidence>
<organism evidence="2 3">
    <name type="scientific">Asparagus officinalis</name>
    <name type="common">Garden asparagus</name>
    <dbReference type="NCBI Taxonomy" id="4686"/>
    <lineage>
        <taxon>Eukaryota</taxon>
        <taxon>Viridiplantae</taxon>
        <taxon>Streptophyta</taxon>
        <taxon>Embryophyta</taxon>
        <taxon>Tracheophyta</taxon>
        <taxon>Spermatophyta</taxon>
        <taxon>Magnoliopsida</taxon>
        <taxon>Liliopsida</taxon>
        <taxon>Asparagales</taxon>
        <taxon>Asparagaceae</taxon>
        <taxon>Asparagoideae</taxon>
        <taxon>Asparagus</taxon>
    </lineage>
</organism>
<gene>
    <name evidence="2" type="ORF">A4U43_C04F3320</name>
</gene>
<dbReference type="AlphaFoldDB" id="A0A5P1EYL7"/>
<proteinExistence type="predicted"/>
<keyword evidence="3" id="KW-1185">Reference proteome</keyword>
<dbReference type="Proteomes" id="UP000243459">
    <property type="component" value="Chromosome 4"/>
</dbReference>
<name>A0A5P1EYL7_ASPOF</name>
<accession>A0A5P1EYL7</accession>